<sequence length="176" mass="19865">MNNRINACAVPAGSGIYAQLPGADFVDAHQVSVDDGERSAMGHFLILMNSMPRWIDNLMVLRNRVVQLFGLKDLGRLSRIDLQRDEASYQINERVGIFTLISNSPDEVLLVDRDKHLDVYIALLRRPLGADKRREIVVSTVVHTHNRLGRLYMLPVAPFHRFIAPIALKRLICAKA</sequence>
<dbReference type="Pfam" id="PF11066">
    <property type="entry name" value="DUF2867"/>
    <property type="match status" value="1"/>
</dbReference>
<dbReference type="InterPro" id="IPR021295">
    <property type="entry name" value="DUF2867"/>
</dbReference>
<proteinExistence type="predicted"/>
<organism evidence="1 2">
    <name type="scientific">Pseudomonas tructae</name>
    <dbReference type="NCBI Taxonomy" id="2518644"/>
    <lineage>
        <taxon>Bacteria</taxon>
        <taxon>Pseudomonadati</taxon>
        <taxon>Pseudomonadota</taxon>
        <taxon>Gammaproteobacteria</taxon>
        <taxon>Pseudomonadales</taxon>
        <taxon>Pseudomonadaceae</taxon>
        <taxon>Pseudomonas</taxon>
    </lineage>
</organism>
<gene>
    <name evidence="1" type="ORF">EXN22_14520</name>
</gene>
<dbReference type="EMBL" id="CP035952">
    <property type="protein sequence ID" value="QBF26847.1"/>
    <property type="molecule type" value="Genomic_DNA"/>
</dbReference>
<keyword evidence="2" id="KW-1185">Reference proteome</keyword>
<dbReference type="AlphaFoldDB" id="A0A411MJ84"/>
<name>A0A411MJ84_9PSED</name>
<evidence type="ECO:0000313" key="1">
    <source>
        <dbReference type="EMBL" id="QBF26847.1"/>
    </source>
</evidence>
<protein>
    <submittedName>
        <fullName evidence="1">DUF2867 domain-containing protein</fullName>
    </submittedName>
</protein>
<reference evidence="1 2" key="1">
    <citation type="submission" date="2019-02" db="EMBL/GenBank/DDBJ databases">
        <title>Complete genome sequence of Pseudomonas sp. SNU WT1 isolated from rainbow trout.</title>
        <authorList>
            <person name="Oh W.T."/>
            <person name="Park S.C."/>
        </authorList>
    </citation>
    <scope>NUCLEOTIDE SEQUENCE [LARGE SCALE GENOMIC DNA]</scope>
    <source>
        <strain evidence="1 2">SNU WT1</strain>
    </source>
</reference>
<dbReference type="KEGG" id="ptk:EXN22_14520"/>
<dbReference type="Proteomes" id="UP000291130">
    <property type="component" value="Chromosome"/>
</dbReference>
<accession>A0A411MJ84</accession>
<dbReference type="OrthoDB" id="7058586at2"/>
<dbReference type="RefSeq" id="WP_130264712.1">
    <property type="nucleotide sequence ID" value="NZ_CP035952.1"/>
</dbReference>
<evidence type="ECO:0000313" key="2">
    <source>
        <dbReference type="Proteomes" id="UP000291130"/>
    </source>
</evidence>